<organism evidence="2 3">
    <name type="scientific">Rhodococcoides corynebacterioides</name>
    <dbReference type="NCBI Taxonomy" id="53972"/>
    <lineage>
        <taxon>Bacteria</taxon>
        <taxon>Bacillati</taxon>
        <taxon>Actinomycetota</taxon>
        <taxon>Actinomycetes</taxon>
        <taxon>Mycobacteriales</taxon>
        <taxon>Nocardiaceae</taxon>
        <taxon>Rhodococcoides</taxon>
    </lineage>
</organism>
<keyword evidence="1" id="KW-1133">Transmembrane helix</keyword>
<comment type="caution">
    <text evidence="2">The sequence shown here is derived from an EMBL/GenBank/DDBJ whole genome shotgun (WGS) entry which is preliminary data.</text>
</comment>
<keyword evidence="3" id="KW-1185">Reference proteome</keyword>
<dbReference type="RefSeq" id="WP_204869050.1">
    <property type="nucleotide sequence ID" value="NZ_JAFBBK010000001.1"/>
</dbReference>
<proteinExistence type="predicted"/>
<dbReference type="Proteomes" id="UP000703038">
    <property type="component" value="Unassembled WGS sequence"/>
</dbReference>
<dbReference type="EMBL" id="JAFBBK010000001">
    <property type="protein sequence ID" value="MBM7416189.1"/>
    <property type="molecule type" value="Genomic_DNA"/>
</dbReference>
<evidence type="ECO:0000313" key="3">
    <source>
        <dbReference type="Proteomes" id="UP000703038"/>
    </source>
</evidence>
<evidence type="ECO:0000313" key="2">
    <source>
        <dbReference type="EMBL" id="MBM7416189.1"/>
    </source>
</evidence>
<keyword evidence="1" id="KW-0812">Transmembrane</keyword>
<gene>
    <name evidence="2" type="ORF">JOE42_002922</name>
</gene>
<reference evidence="2 3" key="1">
    <citation type="submission" date="2021-01" db="EMBL/GenBank/DDBJ databases">
        <title>Genomics of switchgrass bacterial isolates.</title>
        <authorList>
            <person name="Shade A."/>
        </authorList>
    </citation>
    <scope>NUCLEOTIDE SEQUENCE [LARGE SCALE GENOMIC DNA]</scope>
    <source>
        <strain evidence="2 3">PvP111</strain>
    </source>
</reference>
<keyword evidence="1" id="KW-0472">Membrane</keyword>
<name>A0ABS2KW64_9NOCA</name>
<sequence length="45" mass="4722">MTPRQTVGHDTNDRRNPLAEVFALLLLTSAVVVVVLVVASGFSGA</sequence>
<evidence type="ECO:0000256" key="1">
    <source>
        <dbReference type="SAM" id="Phobius"/>
    </source>
</evidence>
<accession>A0ABS2KW64</accession>
<protein>
    <submittedName>
        <fullName evidence="2">Uncharacterized protein</fullName>
    </submittedName>
</protein>
<feature type="transmembrane region" description="Helical" evidence="1">
    <location>
        <begin position="21"/>
        <end position="42"/>
    </location>
</feature>